<gene>
    <name evidence="2" type="ORF">Tco_0894332</name>
</gene>
<organism evidence="2 3">
    <name type="scientific">Tanacetum coccineum</name>
    <dbReference type="NCBI Taxonomy" id="301880"/>
    <lineage>
        <taxon>Eukaryota</taxon>
        <taxon>Viridiplantae</taxon>
        <taxon>Streptophyta</taxon>
        <taxon>Embryophyta</taxon>
        <taxon>Tracheophyta</taxon>
        <taxon>Spermatophyta</taxon>
        <taxon>Magnoliopsida</taxon>
        <taxon>eudicotyledons</taxon>
        <taxon>Gunneridae</taxon>
        <taxon>Pentapetalae</taxon>
        <taxon>asterids</taxon>
        <taxon>campanulids</taxon>
        <taxon>Asterales</taxon>
        <taxon>Asteraceae</taxon>
        <taxon>Asteroideae</taxon>
        <taxon>Anthemideae</taxon>
        <taxon>Anthemidinae</taxon>
        <taxon>Tanacetum</taxon>
    </lineage>
</organism>
<accession>A0ABQ5CBU4</accession>
<name>A0ABQ5CBU4_9ASTR</name>
<evidence type="ECO:0000313" key="3">
    <source>
        <dbReference type="Proteomes" id="UP001151760"/>
    </source>
</evidence>
<comment type="caution">
    <text evidence="2">The sequence shown here is derived from an EMBL/GenBank/DDBJ whole genome shotgun (WGS) entry which is preliminary data.</text>
</comment>
<proteinExistence type="predicted"/>
<dbReference type="Proteomes" id="UP001151760">
    <property type="component" value="Unassembled WGS sequence"/>
</dbReference>
<reference evidence="2" key="2">
    <citation type="submission" date="2022-01" db="EMBL/GenBank/DDBJ databases">
        <authorList>
            <person name="Yamashiro T."/>
            <person name="Shiraishi A."/>
            <person name="Satake H."/>
            <person name="Nakayama K."/>
        </authorList>
    </citation>
    <scope>NUCLEOTIDE SEQUENCE</scope>
</reference>
<protein>
    <submittedName>
        <fullName evidence="2">Ribonuclease H-like domain-containing protein</fullName>
    </submittedName>
</protein>
<comment type="subcellular location">
    <subcellularLocation>
        <location evidence="1">Virion</location>
    </subcellularLocation>
</comment>
<reference evidence="2" key="1">
    <citation type="journal article" date="2022" name="Int. J. Mol. Sci.">
        <title>Draft Genome of Tanacetum Coccineum: Genomic Comparison of Closely Related Tanacetum-Family Plants.</title>
        <authorList>
            <person name="Yamashiro T."/>
            <person name="Shiraishi A."/>
            <person name="Nakayama K."/>
            <person name="Satake H."/>
        </authorList>
    </citation>
    <scope>NUCLEOTIDE SEQUENCE</scope>
</reference>
<dbReference type="InterPro" id="IPR004902">
    <property type="entry name" value="Rhabdo_ncap_2"/>
</dbReference>
<evidence type="ECO:0000256" key="1">
    <source>
        <dbReference type="ARBA" id="ARBA00004328"/>
    </source>
</evidence>
<evidence type="ECO:0000313" key="2">
    <source>
        <dbReference type="EMBL" id="GJT24395.1"/>
    </source>
</evidence>
<dbReference type="Pfam" id="PF03216">
    <property type="entry name" value="Rhabdo_ncap_2"/>
    <property type="match status" value="1"/>
</dbReference>
<sequence length="162" mass="18845">MNHEQISVMGEQAFNSIHGTLTKKAIGMLMILAYNLMDDNGFRSVGQYLEGPDKHLKGKFRDFYKFKFPFDEFHPDMDVIMDIKKQFELDSRFRNTLYVILSSGCAEPQGQIIKDFLYEIHLKQPIRRIHQGRYGVSVPALTKDHKGKKINTPYPEEVNTPY</sequence>
<dbReference type="EMBL" id="BQNB010014132">
    <property type="protein sequence ID" value="GJT24395.1"/>
    <property type="molecule type" value="Genomic_DNA"/>
</dbReference>
<keyword evidence="3" id="KW-1185">Reference proteome</keyword>